<reference evidence="2 3" key="1">
    <citation type="journal article" date="2020" name="ISME J.">
        <title>Comparative genomics reveals insights into cyanobacterial evolution and habitat adaptation.</title>
        <authorList>
            <person name="Chen M.Y."/>
            <person name="Teng W.K."/>
            <person name="Zhao L."/>
            <person name="Hu C.X."/>
            <person name="Zhou Y.K."/>
            <person name="Han B.P."/>
            <person name="Song L.R."/>
            <person name="Shu W.S."/>
        </authorList>
    </citation>
    <scope>NUCLEOTIDE SEQUENCE [LARGE SCALE GENOMIC DNA]</scope>
    <source>
        <strain evidence="2 3">FACHB-248</strain>
    </source>
</reference>
<protein>
    <submittedName>
        <fullName evidence="2">Uncharacterized protein</fullName>
    </submittedName>
</protein>
<evidence type="ECO:0000256" key="1">
    <source>
        <dbReference type="SAM" id="MobiDB-lite"/>
    </source>
</evidence>
<sequence>MKFNGFFGSCDRSLHINCHTLLVRSGDRSLTSETNHPNYSTADTSDRPQKNNRSLIERYLRLRPIGLNNC</sequence>
<feature type="compositionally biased region" description="Polar residues" evidence="1">
    <location>
        <begin position="28"/>
        <end position="43"/>
    </location>
</feature>
<evidence type="ECO:0000313" key="2">
    <source>
        <dbReference type="EMBL" id="MBD2607309.1"/>
    </source>
</evidence>
<proteinExistence type="predicted"/>
<accession>A0ABR8GUW9</accession>
<comment type="caution">
    <text evidence="2">The sequence shown here is derived from an EMBL/GenBank/DDBJ whole genome shotgun (WGS) entry which is preliminary data.</text>
</comment>
<name>A0ABR8GUW9_9CYAN</name>
<dbReference type="EMBL" id="JACJTA010000059">
    <property type="protein sequence ID" value="MBD2607309.1"/>
    <property type="molecule type" value="Genomic_DNA"/>
</dbReference>
<keyword evidence="3" id="KW-1185">Reference proteome</keyword>
<evidence type="ECO:0000313" key="3">
    <source>
        <dbReference type="Proteomes" id="UP000660380"/>
    </source>
</evidence>
<dbReference type="Proteomes" id="UP000660380">
    <property type="component" value="Unassembled WGS sequence"/>
</dbReference>
<feature type="region of interest" description="Disordered" evidence="1">
    <location>
        <begin position="27"/>
        <end position="52"/>
    </location>
</feature>
<gene>
    <name evidence="2" type="ORF">H6G81_22950</name>
</gene>
<organism evidence="2 3">
    <name type="scientific">Scytonema hofmannii FACHB-248</name>
    <dbReference type="NCBI Taxonomy" id="1842502"/>
    <lineage>
        <taxon>Bacteria</taxon>
        <taxon>Bacillati</taxon>
        <taxon>Cyanobacteriota</taxon>
        <taxon>Cyanophyceae</taxon>
        <taxon>Nostocales</taxon>
        <taxon>Scytonemataceae</taxon>
        <taxon>Scytonema</taxon>
    </lineage>
</organism>
<dbReference type="RefSeq" id="WP_144238423.1">
    <property type="nucleotide sequence ID" value="NZ_JACJTA010000059.1"/>
</dbReference>